<reference evidence="1 2" key="1">
    <citation type="journal article" date="2011" name="EMBO J.">
        <title>Structural diversity of bacterial flagellar motors.</title>
        <authorList>
            <person name="Chen S."/>
            <person name="Beeby M."/>
            <person name="Murphy G.E."/>
            <person name="Leadbetter J.R."/>
            <person name="Hendrixson D.R."/>
            <person name="Briegel A."/>
            <person name="Li Z."/>
            <person name="Shi J."/>
            <person name="Tocheva E.I."/>
            <person name="Muller A."/>
            <person name="Dobro M.J."/>
            <person name="Jensen G.J."/>
        </authorList>
    </citation>
    <scope>NUCLEOTIDE SEQUENCE [LARGE SCALE GENOMIC DNA]</scope>
    <source>
        <strain evidence="1 2">ATCC 19624</strain>
    </source>
</reference>
<evidence type="ECO:0008006" key="3">
    <source>
        <dbReference type="Google" id="ProtNLM"/>
    </source>
</evidence>
<dbReference type="InterPro" id="IPR036249">
    <property type="entry name" value="Thioredoxin-like_sf"/>
</dbReference>
<evidence type="ECO:0000313" key="1">
    <source>
        <dbReference type="EMBL" id="EGI76727.1"/>
    </source>
</evidence>
<dbReference type="CDD" id="cd03025">
    <property type="entry name" value="DsbA_FrnE_like"/>
    <property type="match status" value="1"/>
</dbReference>
<accession>F3KU44</accession>
<dbReference type="eggNOG" id="COG3531">
    <property type="taxonomic scope" value="Bacteria"/>
</dbReference>
<protein>
    <recommendedName>
        <fullName evidence="3">DSBA-like thioredoxin domain-containing protein</fullName>
    </recommendedName>
</protein>
<keyword evidence="2" id="KW-1185">Reference proteome</keyword>
<dbReference type="SUPFAM" id="SSF52833">
    <property type="entry name" value="Thioredoxin-like"/>
    <property type="match status" value="1"/>
</dbReference>
<gene>
    <name evidence="1" type="ORF">HGR_09880</name>
</gene>
<dbReference type="RefSeq" id="WP_006298042.1">
    <property type="nucleotide sequence ID" value="NZ_AEGR01000059.1"/>
</dbReference>
<dbReference type="Proteomes" id="UP000016368">
    <property type="component" value="Unassembled WGS sequence"/>
</dbReference>
<sequence length="231" mass="25203">MSASVLHYIYDPLCGWCYAAAPLIKEARQIVAVQPHGGGMMAGARRQRVSAQLRDYVMPHDRHISELTGQPFGERYFDGLLRDTGAVFDSEPPTAAMLAAEQLAGRGLDMLARLQTAHYVEGRRIAERDMLIDVATEIGLGRTEFSAALDATLGKNTLAHIQATRELMGRVGAQGFPTLLLETDGRFRSVDIGAYLGQADAFAQWLRQQTPNQDAQANGNILQCGPDSCEI</sequence>
<dbReference type="PANTHER" id="PTHR13887:SF51">
    <property type="entry name" value="DSBA FAMILY PROTEIN"/>
    <property type="match status" value="1"/>
</dbReference>
<evidence type="ECO:0000313" key="2">
    <source>
        <dbReference type="Proteomes" id="UP000016368"/>
    </source>
</evidence>
<dbReference type="AlphaFoldDB" id="F3KU44"/>
<proteinExistence type="predicted"/>
<dbReference type="Gene3D" id="3.40.30.10">
    <property type="entry name" value="Glutaredoxin"/>
    <property type="match status" value="1"/>
</dbReference>
<dbReference type="PANTHER" id="PTHR13887">
    <property type="entry name" value="GLUTATHIONE S-TRANSFERASE KAPPA"/>
    <property type="match status" value="1"/>
</dbReference>
<comment type="caution">
    <text evidence="1">The sequence shown here is derived from an EMBL/GenBank/DDBJ whole genome shotgun (WGS) entry which is preliminary data.</text>
</comment>
<name>F3KU44_9BURK</name>
<dbReference type="EMBL" id="AEGR01000059">
    <property type="protein sequence ID" value="EGI76727.1"/>
    <property type="molecule type" value="Genomic_DNA"/>
</dbReference>
<dbReference type="STRING" id="887062.HGR_09880"/>
<organism evidence="1 2">
    <name type="scientific">Hylemonella gracilis ATCC 19624</name>
    <dbReference type="NCBI Taxonomy" id="887062"/>
    <lineage>
        <taxon>Bacteria</taxon>
        <taxon>Pseudomonadati</taxon>
        <taxon>Pseudomonadota</taxon>
        <taxon>Betaproteobacteria</taxon>
        <taxon>Burkholderiales</taxon>
        <taxon>Comamonadaceae</taxon>
        <taxon>Hylemonella</taxon>
    </lineage>
</organism>